<organism evidence="1">
    <name type="scientific">Salmonella enterica</name>
    <name type="common">Salmonella choleraesuis</name>
    <dbReference type="NCBI Taxonomy" id="28901"/>
    <lineage>
        <taxon>Bacteria</taxon>
        <taxon>Pseudomonadati</taxon>
        <taxon>Pseudomonadota</taxon>
        <taxon>Gammaproteobacteria</taxon>
        <taxon>Enterobacterales</taxon>
        <taxon>Enterobacteriaceae</taxon>
        <taxon>Salmonella</taxon>
    </lineage>
</organism>
<sequence>MAKEFDVETKGKRTYSMNNDMSDLYNVISRAVEASGADHSINEKLTNVLKRELVDYVSIAHLKTKLSVLYEFEKNYLQLIAEYKEEIKFASSLQEDLRKERAKFFSETLKEVHQTLNESQVDNEVASKWIKELVGSYTKSLDLSGGLVEEHTLDTIACIRAEAKLNKPSIEPGNN</sequence>
<reference evidence="1" key="1">
    <citation type="submission" date="2018-07" db="EMBL/GenBank/DDBJ databases">
        <authorList>
            <consortium name="GenomeTrakr network: Whole genome sequencing for foodborne pathogen traceback"/>
        </authorList>
    </citation>
    <scope>NUCLEOTIDE SEQUENCE</scope>
    <source>
        <strain evidence="1">CFSAN023193</strain>
    </source>
</reference>
<dbReference type="AlphaFoldDB" id="A0A5U2JD70"/>
<name>A0A5U2JD70_SALER</name>
<proteinExistence type="predicted"/>
<protein>
    <submittedName>
        <fullName evidence="1">Nickel transporter</fullName>
    </submittedName>
</protein>
<evidence type="ECO:0000313" key="1">
    <source>
        <dbReference type="EMBL" id="EBP0617042.1"/>
    </source>
</evidence>
<gene>
    <name evidence="1" type="ORF">KV06_24970</name>
</gene>
<accession>A0A5U2JD70</accession>
<dbReference type="EMBL" id="AAGKMY010000036">
    <property type="protein sequence ID" value="EBP0617042.1"/>
    <property type="molecule type" value="Genomic_DNA"/>
</dbReference>
<comment type="caution">
    <text evidence="1">The sequence shown here is derived from an EMBL/GenBank/DDBJ whole genome shotgun (WGS) entry which is preliminary data.</text>
</comment>